<keyword evidence="2" id="KW-0479">Metal-binding</keyword>
<dbReference type="PANTHER" id="PTHR46470:SF2">
    <property type="entry name" value="GLYCERALDEHYDE 3-PHOSPHATE PHOSPHATASE"/>
    <property type="match status" value="1"/>
</dbReference>
<reference evidence="6 8" key="1">
    <citation type="journal article" date="2015" name="Genome Announc.">
        <title>Draft Genome Sequence of Vibrio owensii Strain SH-14, Which Causes Shrimp Acute Hepatopancreatic Necrosis Disease.</title>
        <authorList>
            <person name="Liu L."/>
            <person name="Xiao J."/>
            <person name="Xia X."/>
            <person name="Pan Y."/>
            <person name="Yan S."/>
            <person name="Wang Y."/>
        </authorList>
    </citation>
    <scope>NUCLEOTIDE SEQUENCE [LARGE SCALE GENOMIC DNA]</scope>
    <source>
        <strain evidence="6 8">SH14</strain>
    </source>
</reference>
<dbReference type="Proteomes" id="UP000390336">
    <property type="component" value="Chromosome 1"/>
</dbReference>
<evidence type="ECO:0000313" key="6">
    <source>
        <dbReference type="EMBL" id="QGH46906.1"/>
    </source>
</evidence>
<dbReference type="PRINTS" id="PR00413">
    <property type="entry name" value="HADHALOGNASE"/>
</dbReference>
<evidence type="ECO:0000256" key="4">
    <source>
        <dbReference type="ARBA" id="ARBA00022842"/>
    </source>
</evidence>
<evidence type="ECO:0000256" key="1">
    <source>
        <dbReference type="ARBA" id="ARBA00001946"/>
    </source>
</evidence>
<dbReference type="GO" id="GO:0016791">
    <property type="term" value="F:phosphatase activity"/>
    <property type="evidence" value="ECO:0007669"/>
    <property type="project" value="TreeGrafter"/>
</dbReference>
<evidence type="ECO:0000313" key="7">
    <source>
        <dbReference type="Proteomes" id="UP000272136"/>
    </source>
</evidence>
<dbReference type="RefSeq" id="WP_052437365.1">
    <property type="nucleotide sequence ID" value="NZ_CP033137.1"/>
</dbReference>
<dbReference type="EMBL" id="CP045859">
    <property type="protein sequence ID" value="QGH46906.1"/>
    <property type="molecule type" value="Genomic_DNA"/>
</dbReference>
<protein>
    <submittedName>
        <fullName evidence="5">HAD family hydrolase</fullName>
    </submittedName>
    <submittedName>
        <fullName evidence="6">HAD-IA family hydrolase</fullName>
    </submittedName>
</protein>
<reference evidence="6" key="3">
    <citation type="submission" date="2019-11" db="EMBL/GenBank/DDBJ databases">
        <title>Complete genome sequence of Vibrio owensii SH-14 isolated from shrimp with acute hepatopancreatic necrosis diease.</title>
        <authorList>
            <person name="Liang X."/>
            <person name="Wang Y."/>
        </authorList>
    </citation>
    <scope>NUCLEOTIDE SEQUENCE</scope>
    <source>
        <strain evidence="6">SH14</strain>
    </source>
</reference>
<dbReference type="NCBIfam" id="TIGR01549">
    <property type="entry name" value="HAD-SF-IA-v1"/>
    <property type="match status" value="1"/>
</dbReference>
<dbReference type="InterPro" id="IPR041492">
    <property type="entry name" value="HAD_2"/>
</dbReference>
<dbReference type="GO" id="GO:0046872">
    <property type="term" value="F:metal ion binding"/>
    <property type="evidence" value="ECO:0007669"/>
    <property type="project" value="UniProtKB-KW"/>
</dbReference>
<dbReference type="PANTHER" id="PTHR46470">
    <property type="entry name" value="N-ACYLNEURAMINATE-9-PHOSPHATASE"/>
    <property type="match status" value="1"/>
</dbReference>
<dbReference type="InterPro" id="IPR051400">
    <property type="entry name" value="HAD-like_hydrolase"/>
</dbReference>
<dbReference type="Proteomes" id="UP000272136">
    <property type="component" value="Chromosome 1"/>
</dbReference>
<evidence type="ECO:0000313" key="5">
    <source>
        <dbReference type="EMBL" id="AYO14242.1"/>
    </source>
</evidence>
<dbReference type="Gene3D" id="3.40.50.1000">
    <property type="entry name" value="HAD superfamily/HAD-like"/>
    <property type="match status" value="1"/>
</dbReference>
<reference evidence="5 7" key="2">
    <citation type="submission" date="2018-10" db="EMBL/GenBank/DDBJ databases">
        <title>Whole Genome of Vibrio owensii strain 170502, isolated from Acute Hepatopancreatic Necrosis Disease (AHPND) shrimp.</title>
        <authorList>
            <person name="Yan M."/>
            <person name="Wang X."/>
            <person name="Wang Y."/>
        </authorList>
    </citation>
    <scope>NUCLEOTIDE SEQUENCE [LARGE SCALE GENOMIC DNA]</scope>
    <source>
        <strain evidence="5 7">1700302</strain>
    </source>
</reference>
<dbReference type="GO" id="GO:0044281">
    <property type="term" value="P:small molecule metabolic process"/>
    <property type="evidence" value="ECO:0007669"/>
    <property type="project" value="UniProtKB-ARBA"/>
</dbReference>
<proteinExistence type="predicted"/>
<evidence type="ECO:0000313" key="8">
    <source>
        <dbReference type="Proteomes" id="UP000390336"/>
    </source>
</evidence>
<dbReference type="Pfam" id="PF13419">
    <property type="entry name" value="HAD_2"/>
    <property type="match status" value="1"/>
</dbReference>
<dbReference type="InterPro" id="IPR036412">
    <property type="entry name" value="HAD-like_sf"/>
</dbReference>
<evidence type="ECO:0000256" key="3">
    <source>
        <dbReference type="ARBA" id="ARBA00022801"/>
    </source>
</evidence>
<organism evidence="6 8">
    <name type="scientific">Vibrio owensii</name>
    <dbReference type="NCBI Taxonomy" id="696485"/>
    <lineage>
        <taxon>Bacteria</taxon>
        <taxon>Pseudomonadati</taxon>
        <taxon>Pseudomonadota</taxon>
        <taxon>Gammaproteobacteria</taxon>
        <taxon>Vibrionales</taxon>
        <taxon>Vibrionaceae</taxon>
        <taxon>Vibrio</taxon>
    </lineage>
</organism>
<accession>A0AAP9GB43</accession>
<keyword evidence="4" id="KW-0460">Magnesium</keyword>
<dbReference type="InterPro" id="IPR006439">
    <property type="entry name" value="HAD-SF_hydro_IA"/>
</dbReference>
<gene>
    <name evidence="6" type="ORF">APZ19_07385</name>
    <name evidence="5" type="ORF">D0812_07430</name>
</gene>
<keyword evidence="3 6" id="KW-0378">Hydrolase</keyword>
<dbReference type="AlphaFoldDB" id="A0AAP9GB43"/>
<dbReference type="Gene3D" id="1.10.150.520">
    <property type="match status" value="1"/>
</dbReference>
<keyword evidence="7" id="KW-1185">Reference proteome</keyword>
<dbReference type="SFLD" id="SFLDG01129">
    <property type="entry name" value="C1.5:_HAD__Beta-PGM__Phosphata"/>
    <property type="match status" value="1"/>
</dbReference>
<dbReference type="SUPFAM" id="SSF56784">
    <property type="entry name" value="HAD-like"/>
    <property type="match status" value="1"/>
</dbReference>
<name>A0AAP9GB43_9VIBR</name>
<sequence length="219" mass="24872">MNIIFDLDDTLHDKSASLKSYADELLNTTLNNLDLPEQRFVSEFIAQNNIIQPKTQVFSVLAERFNFSPKLERELLIAFDRSFHEFSVPFDGTLETLAMLKNSCVSIGCITNGRDFFQKRKIAALGFDEYFDFTITSGGVGVKKPDLSIFKIGLSKFSDSGKKVFFCGDSLSSDMAPAKNLGLVTLWKTEKLHKPEYVDHSFSTFQEFDQLWRTTLVYA</sequence>
<comment type="cofactor">
    <cofactor evidence="1">
        <name>Mg(2+)</name>
        <dbReference type="ChEBI" id="CHEBI:18420"/>
    </cofactor>
</comment>
<dbReference type="EMBL" id="CP033137">
    <property type="protein sequence ID" value="AYO14242.1"/>
    <property type="molecule type" value="Genomic_DNA"/>
</dbReference>
<dbReference type="SFLD" id="SFLDS00003">
    <property type="entry name" value="Haloacid_Dehalogenase"/>
    <property type="match status" value="1"/>
</dbReference>
<evidence type="ECO:0000256" key="2">
    <source>
        <dbReference type="ARBA" id="ARBA00022723"/>
    </source>
</evidence>
<dbReference type="InterPro" id="IPR023214">
    <property type="entry name" value="HAD_sf"/>
</dbReference>